<keyword evidence="4" id="KW-1185">Reference proteome</keyword>
<dbReference type="EMBL" id="RQHU01000013">
    <property type="protein sequence ID" value="TGN13688.1"/>
    <property type="molecule type" value="Genomic_DNA"/>
</dbReference>
<gene>
    <name evidence="3" type="ORF">EHR08_11280</name>
</gene>
<comment type="caution">
    <text evidence="3">The sequence shown here is derived from an EMBL/GenBank/DDBJ whole genome shotgun (WGS) entry which is preliminary data.</text>
</comment>
<accession>A0A6H3NNN2</accession>
<evidence type="ECO:0000259" key="2">
    <source>
        <dbReference type="SMART" id="SM00306"/>
    </source>
</evidence>
<dbReference type="InterPro" id="IPR003587">
    <property type="entry name" value="Hint_dom_N"/>
</dbReference>
<organism evidence="3 4">
    <name type="scientific">Leptospira bandrabouensis</name>
    <dbReference type="NCBI Taxonomy" id="2484903"/>
    <lineage>
        <taxon>Bacteria</taxon>
        <taxon>Pseudomonadati</taxon>
        <taxon>Spirochaetota</taxon>
        <taxon>Spirochaetia</taxon>
        <taxon>Leptospirales</taxon>
        <taxon>Leptospiraceae</taxon>
        <taxon>Leptospira</taxon>
    </lineage>
</organism>
<dbReference type="InterPro" id="IPR036844">
    <property type="entry name" value="Hint_dom_sf"/>
</dbReference>
<dbReference type="InterPro" id="IPR030934">
    <property type="entry name" value="Intein_C"/>
</dbReference>
<dbReference type="PROSITE" id="PS50818">
    <property type="entry name" value="INTEIN_C_TER"/>
    <property type="match status" value="1"/>
</dbReference>
<feature type="coiled-coil region" evidence="1">
    <location>
        <begin position="561"/>
        <end position="589"/>
    </location>
</feature>
<sequence length="1146" mass="124757">MFRWQEWGIVNFMEDRSKQMAVLQTLDSLWSLPLTFEATIAEQNKALDEQLTMQLLQDSFIKMGPTYVRSAVDKMGNPSYQILPAYAAFVYIKPDKLPTVKDSNGKEWDLTDYQALQGKGGPASAELNMMVRLARNQMQTDFKQTFDPEKSENREIAVTMFDPKAMARVARAAQSALGQLASDPQKMFEFNSADAKGKEAMIESAKNSGYLVGPTVGGTFGTHHFNQFYPILKMKEKYNEIKAEGEALNGNGFANAVGGVVSVATGGIINAKTAAKFMNDNGDVIDTITTVAAVIAAPFTGGTSLLALAAYKAVKGAYEGGVLGAVTGAASAYSSITGVDVSYSYDEGFGANVGVKMGAVSLGVSYSESAGFGASASVKLGGLSAGVSYTQNGGFGANVGYEFGGKSDMLKGLGVNLSYSQSGGFGGGVSYSKTTEGGTKVTGGLNYSKDAGVGASLNAQREVSRNDNYATTVTGGLSYSQKQGFGASVDATIEKVAKETPPGTTPPKPKFQSVSQLDMGLSFNQKEGFSASVGFDGINALSYNQNTGLSGNTNFAMDFRKKQIQDEIDEETKAKKEAADKKLEAAKQEWLKEKRKDPNYANIKDDDALLAQYKKEQEAKAEKDGSRDNILEKIGGDIYDDVAGALGISTSDAGRLDKDGKFVPRTCFVAGTKVHTKEGLKNIEDIRVGDVVLSKSDETGEVSYRKVVETFIRQTEAIYIVSFADGTVLETTWNHPFRVKKQGHALEKFSIETTDWVQAKDLHPGDVALRADGKELVITDITIDEREETVYNFEVEKYHTYFVGEIGVWVHNADYKNLSMGYRELVLFYTQNGKDYQGNYHEVGQKNDAGYRTFQDKETNSMLIMDKDGNTTRYYKDRYGNNIEEEFSFKDNTLTDREKMRINGREMSDGSIVRINKKGMMTVMTQEEMAGVKNATAFVNGMKMKHESATDAAQFVREKVKMQGDLYLYNNGTQGPVVDVVKVAMGQNSQKQTGYEKAQDKLRDSLASGQITTVYSYSQGSVIAGNAFQQAAKKSGSKNFYDNKKWVSLGGGHVSQNIPKGLKNATFYTNTADMISNGAPLLSDIMENVSNGTPSSPPRNLVKRFITERQEGRNGSYNSACVSANPIACHSIYSYDWALSAEGNRK</sequence>
<dbReference type="InterPro" id="IPR006141">
    <property type="entry name" value="Intein_N"/>
</dbReference>
<evidence type="ECO:0000256" key="1">
    <source>
        <dbReference type="SAM" id="Coils"/>
    </source>
</evidence>
<dbReference type="SUPFAM" id="SSF51294">
    <property type="entry name" value="Hedgehog/intein (Hint) domain"/>
    <property type="match status" value="1"/>
</dbReference>
<name>A0A6H3NNN2_9LEPT</name>
<dbReference type="OrthoDB" id="346148at2"/>
<protein>
    <recommendedName>
        <fullName evidence="2">Hint domain-containing protein</fullName>
    </recommendedName>
</protein>
<dbReference type="AlphaFoldDB" id="A0A6H3NNN2"/>
<feature type="domain" description="Hint" evidence="2">
    <location>
        <begin position="665"/>
        <end position="772"/>
    </location>
</feature>
<dbReference type="Pfam" id="PF07591">
    <property type="entry name" value="PT-HINT"/>
    <property type="match status" value="1"/>
</dbReference>
<evidence type="ECO:0000313" key="4">
    <source>
        <dbReference type="Proteomes" id="UP000297649"/>
    </source>
</evidence>
<dbReference type="SMART" id="SM00306">
    <property type="entry name" value="HintN"/>
    <property type="match status" value="1"/>
</dbReference>
<dbReference type="Proteomes" id="UP000297649">
    <property type="component" value="Unassembled WGS sequence"/>
</dbReference>
<keyword evidence="1" id="KW-0175">Coiled coil</keyword>
<evidence type="ECO:0000313" key="3">
    <source>
        <dbReference type="EMBL" id="TGN13688.1"/>
    </source>
</evidence>
<dbReference type="Gene3D" id="2.170.16.10">
    <property type="entry name" value="Hedgehog/Intein (Hint) domain"/>
    <property type="match status" value="1"/>
</dbReference>
<dbReference type="GO" id="GO:0016539">
    <property type="term" value="P:intein-mediated protein splicing"/>
    <property type="evidence" value="ECO:0007669"/>
    <property type="project" value="InterPro"/>
</dbReference>
<reference evidence="3" key="1">
    <citation type="journal article" date="2019" name="PLoS Negl. Trop. Dis.">
        <title>Revisiting the worldwide diversity of Leptospira species in the environment.</title>
        <authorList>
            <person name="Vincent A.T."/>
            <person name="Schiettekatte O."/>
            <person name="Bourhy P."/>
            <person name="Veyrier F.J."/>
            <person name="Picardeau M."/>
        </authorList>
    </citation>
    <scope>NUCLEOTIDE SEQUENCE [LARGE SCALE GENOMIC DNA]</scope>
    <source>
        <strain evidence="3">201601109</strain>
    </source>
</reference>
<proteinExistence type="predicted"/>
<dbReference type="CDD" id="cd00081">
    <property type="entry name" value="Hint"/>
    <property type="match status" value="1"/>
</dbReference>
<dbReference type="PROSITE" id="PS50817">
    <property type="entry name" value="INTEIN_N_TER"/>
    <property type="match status" value="1"/>
</dbReference>